<comment type="caution">
    <text evidence="1">The sequence shown here is derived from an EMBL/GenBank/DDBJ whole genome shotgun (WGS) entry which is preliminary data.</text>
</comment>
<evidence type="ECO:0000313" key="2">
    <source>
        <dbReference type="Proteomes" id="UP000035444"/>
    </source>
</evidence>
<dbReference type="AlphaFoldDB" id="A0A0H2ME32"/>
<gene>
    <name evidence="1" type="ORF">WH96_10140</name>
</gene>
<proteinExistence type="predicted"/>
<protein>
    <submittedName>
        <fullName evidence="1">Uncharacterized protein</fullName>
    </submittedName>
</protein>
<dbReference type="EMBL" id="LAQL01000006">
    <property type="protein sequence ID" value="KLN60819.1"/>
    <property type="molecule type" value="Genomic_DNA"/>
</dbReference>
<sequence length="117" mass="13256">MNTSAQAQQYSTSNFDELSSPYRFIRLSFSAKSLSIDTVKKKLNLNEYTVLADLSASAEKDQYCLLIEAEVHTLELTAFSKWFMKKIKPDSLHSKLENKAGEVIAECKLYCDGNKSF</sequence>
<dbReference type="Proteomes" id="UP000035444">
    <property type="component" value="Unassembled WGS sequence"/>
</dbReference>
<accession>A0A0H2ME32</accession>
<keyword evidence="2" id="KW-1185">Reference proteome</keyword>
<dbReference type="OrthoDB" id="9837564at2"/>
<name>A0A0H2ME32_9PROT</name>
<reference evidence="1 2" key="1">
    <citation type="submission" date="2015-03" db="EMBL/GenBank/DDBJ databases">
        <title>Genome Sequence of Kiloniella spongiae MEBiC09566, isolated from a marine sponge.</title>
        <authorList>
            <person name="Shao Z."/>
            <person name="Wang L."/>
            <person name="Li X."/>
        </authorList>
    </citation>
    <scope>NUCLEOTIDE SEQUENCE [LARGE SCALE GENOMIC DNA]</scope>
    <source>
        <strain evidence="1 2">MEBiC09566</strain>
    </source>
</reference>
<dbReference type="RefSeq" id="WP_047764032.1">
    <property type="nucleotide sequence ID" value="NZ_LAQL01000006.1"/>
</dbReference>
<organism evidence="1 2">
    <name type="scientific">Kiloniella spongiae</name>
    <dbReference type="NCBI Taxonomy" id="1489064"/>
    <lineage>
        <taxon>Bacteria</taxon>
        <taxon>Pseudomonadati</taxon>
        <taxon>Pseudomonadota</taxon>
        <taxon>Alphaproteobacteria</taxon>
        <taxon>Rhodospirillales</taxon>
        <taxon>Kiloniellaceae</taxon>
        <taxon>Kiloniella</taxon>
    </lineage>
</organism>
<evidence type="ECO:0000313" key="1">
    <source>
        <dbReference type="EMBL" id="KLN60819.1"/>
    </source>
</evidence>